<name>A0A081XKD5_STRTO</name>
<protein>
    <submittedName>
        <fullName evidence="2">Uncharacterized protein</fullName>
    </submittedName>
</protein>
<dbReference type="AlphaFoldDB" id="A0A081XKD5"/>
<sequence length="67" mass="6913">MTRSPWTGRRCAPAPPRVTVAVGPADPGTPLTALPTPVLRVGDGGRSGTDWTQLFGGRRPSACAGRT</sequence>
<reference evidence="2 3" key="1">
    <citation type="submission" date="2014-02" db="EMBL/GenBank/DDBJ databases">
        <title>The genome announcement of Streptomyces toyocaensis NRRL15009.</title>
        <authorList>
            <person name="Hong H.-J."/>
            <person name="Kwun M.J."/>
        </authorList>
    </citation>
    <scope>NUCLEOTIDE SEQUENCE [LARGE SCALE GENOMIC DNA]</scope>
    <source>
        <strain evidence="2 3">NRRL 15009</strain>
    </source>
</reference>
<evidence type="ECO:0000313" key="2">
    <source>
        <dbReference type="EMBL" id="KES04008.1"/>
    </source>
</evidence>
<keyword evidence="3" id="KW-1185">Reference proteome</keyword>
<accession>A0A081XKD5</accession>
<organism evidence="2 3">
    <name type="scientific">Streptomyces toyocaensis</name>
    <dbReference type="NCBI Taxonomy" id="55952"/>
    <lineage>
        <taxon>Bacteria</taxon>
        <taxon>Bacillati</taxon>
        <taxon>Actinomycetota</taxon>
        <taxon>Actinomycetes</taxon>
        <taxon>Kitasatosporales</taxon>
        <taxon>Streptomycetaceae</taxon>
        <taxon>Streptomyces</taxon>
    </lineage>
</organism>
<dbReference type="STRING" id="55952.BU52_27400"/>
<proteinExistence type="predicted"/>
<gene>
    <name evidence="2" type="ORF">BU52_27400</name>
</gene>
<evidence type="ECO:0000313" key="3">
    <source>
        <dbReference type="Proteomes" id="UP000028341"/>
    </source>
</evidence>
<comment type="caution">
    <text evidence="2">The sequence shown here is derived from an EMBL/GenBank/DDBJ whole genome shotgun (WGS) entry which is preliminary data.</text>
</comment>
<evidence type="ECO:0000256" key="1">
    <source>
        <dbReference type="SAM" id="MobiDB-lite"/>
    </source>
</evidence>
<dbReference type="EMBL" id="JFCB01000031">
    <property type="protein sequence ID" value="KES04008.1"/>
    <property type="molecule type" value="Genomic_DNA"/>
</dbReference>
<dbReference type="RefSeq" id="WP_037938960.1">
    <property type="nucleotide sequence ID" value="NZ_JBFADL010000026.1"/>
</dbReference>
<dbReference type="Proteomes" id="UP000028341">
    <property type="component" value="Unassembled WGS sequence"/>
</dbReference>
<feature type="region of interest" description="Disordered" evidence="1">
    <location>
        <begin position="1"/>
        <end position="67"/>
    </location>
</feature>